<feature type="compositionally biased region" description="Basic and acidic residues" evidence="1">
    <location>
        <begin position="749"/>
        <end position="761"/>
    </location>
</feature>
<feature type="compositionally biased region" description="Polar residues" evidence="1">
    <location>
        <begin position="413"/>
        <end position="423"/>
    </location>
</feature>
<dbReference type="InterPro" id="IPR058921">
    <property type="entry name" value="PAP/OAS1-rel"/>
</dbReference>
<feature type="compositionally biased region" description="Low complexity" evidence="1">
    <location>
        <begin position="724"/>
        <end position="742"/>
    </location>
</feature>
<feature type="domain" description="Poly(A) RNA polymerase mitochondrial-like central palm" evidence="2">
    <location>
        <begin position="45"/>
        <end position="164"/>
    </location>
</feature>
<dbReference type="CDD" id="cd05402">
    <property type="entry name" value="NT_PAP_TUTase"/>
    <property type="match status" value="1"/>
</dbReference>
<dbReference type="Pfam" id="PF26180">
    <property type="entry name" value="PAP-OAS1"/>
    <property type="match status" value="1"/>
</dbReference>
<dbReference type="FunFam" id="1.10.1410.10:FF:000013">
    <property type="entry name" value="PAP/OAS1 substrate-binding domain superfamily"/>
    <property type="match status" value="1"/>
</dbReference>
<evidence type="ECO:0000259" key="3">
    <source>
        <dbReference type="Pfam" id="PF26180"/>
    </source>
</evidence>
<dbReference type="OrthoDB" id="273917at2759"/>
<evidence type="ECO:0000256" key="1">
    <source>
        <dbReference type="SAM" id="MobiDB-lite"/>
    </source>
</evidence>
<sequence length="1183" mass="132225">MGEHEGWVQPPSGLIPNGLLPKEAASVIRVLDLERWLKAEERTAELIVCIQPNRPSEELRNAVADYVQRLILKCFPCQVFTYGSVPLKTYLPDGDIDLTAFIKNPNLKDTWAHQVRDMLENEERNENAEFRVKEVQYIQAEVKIIKCLVENIVVDISFNQLGGLCTLCFLEEVDNLINHNHLFKRSIILIKAWCYYESRILGAHHGLISTYALEILVLYIFHVFNNSFAGPLEVLYRFLEFFSKFDWNNFCVSLWGPVPISSLPDVTVEPPRKDGGELLLSKSFLEACSAVYDVFPAGQDNQGQPFLSKHFNVIDPLRINNNLGRSVSKGNFFRIRSAFAFGAKRLARLLDCPTEDLCFEVNQFFLNTWERHANLLVMKLKSMWLKAFIGFPSQHDNYSLESTCKGSQVPAVSHTQSQKTYANTSSTRTTSDQSRGESTSNQNMHIDKSQKSAKPDNFITDFQGRYLFARTRSSPELAETYGEISSQGRHNKVQESRKGQASSAMLDHSRWENLEYDNSSNHGVSSTEDPSSVRHAVSCQSLDPSAASNRYCNDSGLGAMGEEFISVLGTPGLQQEEQDLVNVMASSTGLGLNGQVHVPMNMAPSHVSLSIPPSVLASLGYGQRNMGGMLPTNIPFIETPWGSNMQFPQGLVSSPLTHYFPGIELASNQEDSIEPGGEDFAPMEMNVRETDHDFWYKQERGSANGFDLDNGSFEMHKSDDLQPSSSSYNFVSSSRRGGSSNSLRVHQKFTRETRGSAREEPTDAFTYQENRGTGEYLDYRSASSRSFPTGRSKTSSENSWEGSSAKVSKPVKEMRDRKMASSALQSSVYGNSKSASEHSSTQTDDDSKEWNTLSTMGPEPERSVESQPEPAASLHISRQRSTNKSGAVPFTFYPYRATSSICCNASTGFETSEGLDHSEVISTSISLRIAASVAPLEHKSDILDSDFASHWQNLQLGRLCQDTLNPAPVVCPSPIMVPPLMGYEPRSVPGAPLQSASNRPAGVYQHYVDEMPRYYGGTRTYLPNPVSVRDRHTTNMRKGNYNYNRNDQHGYMEGNWNNTSRARTAAGESLHRRDTFPLCQFQNGPIHTNSAQNGSANVAYEHLEFGSHRPISPLRPMSRGEFDFISQIIGQAESTIITREPSTARFFNSHLIGKWFDPSHNFIKVALLHGRVLVCALENHYLT</sequence>
<name>A0A9Q0P1E0_SALPP</name>
<dbReference type="EMBL" id="JAPFFK010000020">
    <property type="protein sequence ID" value="KAJ6679813.1"/>
    <property type="molecule type" value="Genomic_DNA"/>
</dbReference>
<dbReference type="FunFam" id="3.30.460.10:FF:000046">
    <property type="entry name" value="PAP/OAS1 substrate-binding domain superfamily"/>
    <property type="match status" value="1"/>
</dbReference>
<feature type="domain" description="PAP/OAS1 substrate-binding-related" evidence="3">
    <location>
        <begin position="177"/>
        <end position="369"/>
    </location>
</feature>
<dbReference type="Pfam" id="PF22600">
    <property type="entry name" value="MTPAP-like_central"/>
    <property type="match status" value="1"/>
</dbReference>
<dbReference type="AlphaFoldDB" id="A0A9Q0P1E0"/>
<feature type="compositionally biased region" description="Basic and acidic residues" evidence="1">
    <location>
        <begin position="810"/>
        <end position="819"/>
    </location>
</feature>
<dbReference type="PANTHER" id="PTHR45979:SF30">
    <property type="entry name" value="NUCLEOTIDYLTRANSFERASE"/>
    <property type="match status" value="1"/>
</dbReference>
<evidence type="ECO:0000313" key="5">
    <source>
        <dbReference type="Proteomes" id="UP001151532"/>
    </source>
</evidence>
<proteinExistence type="predicted"/>
<dbReference type="PANTHER" id="PTHR45979">
    <property type="entry name" value="PAP/OAS1 SUBSTRATE-BINDING DOMAIN SUPERFAMILY"/>
    <property type="match status" value="1"/>
</dbReference>
<accession>A0A9Q0P1E0</accession>
<dbReference type="InterPro" id="IPR058920">
    <property type="entry name" value="PAP-OAS1-bd-rel"/>
</dbReference>
<feature type="compositionally biased region" description="Basic and acidic residues" evidence="1">
    <location>
        <begin position="445"/>
        <end position="454"/>
    </location>
</feature>
<feature type="region of interest" description="Disordered" evidence="1">
    <location>
        <begin position="409"/>
        <end position="456"/>
    </location>
</feature>
<comment type="caution">
    <text evidence="4">The sequence shown here is derived from an EMBL/GenBank/DDBJ whole genome shotgun (WGS) entry which is preliminary data.</text>
</comment>
<dbReference type="Gene3D" id="3.30.460.10">
    <property type="entry name" value="Beta Polymerase, domain 2"/>
    <property type="match status" value="1"/>
</dbReference>
<dbReference type="InterPro" id="IPR054708">
    <property type="entry name" value="MTPAP-like_central"/>
</dbReference>
<feature type="region of interest" description="Disordered" evidence="1">
    <location>
        <begin position="707"/>
        <end position="880"/>
    </location>
</feature>
<feature type="compositionally biased region" description="Polar residues" evidence="1">
    <location>
        <begin position="781"/>
        <end position="806"/>
    </location>
</feature>
<protein>
    <recommendedName>
        <fullName evidence="6">Polymerase nucleotidyl transferase domain-containing protein</fullName>
    </recommendedName>
</protein>
<feature type="region of interest" description="Disordered" evidence="1">
    <location>
        <begin position="479"/>
        <end position="536"/>
    </location>
</feature>
<reference evidence="4" key="2">
    <citation type="journal article" date="2023" name="Int. J. Mol. Sci.">
        <title>De Novo Assembly and Annotation of 11 Diverse Shrub Willow (Salix) Genomes Reveals Novel Gene Organization in Sex-Linked Regions.</title>
        <authorList>
            <person name="Hyden B."/>
            <person name="Feng K."/>
            <person name="Yates T.B."/>
            <person name="Jawdy S."/>
            <person name="Cereghino C."/>
            <person name="Smart L.B."/>
            <person name="Muchero W."/>
        </authorList>
    </citation>
    <scope>NUCLEOTIDE SEQUENCE</scope>
    <source>
        <tissue evidence="4">Shoot tip</tissue>
    </source>
</reference>
<dbReference type="InterPro" id="IPR043519">
    <property type="entry name" value="NT_sf"/>
</dbReference>
<gene>
    <name evidence="4" type="ORF">OIU79_019531</name>
</gene>
<feature type="compositionally biased region" description="Polar residues" evidence="1">
    <location>
        <begin position="516"/>
        <end position="530"/>
    </location>
</feature>
<feature type="compositionally biased region" description="Low complexity" evidence="1">
    <location>
        <begin position="424"/>
        <end position="433"/>
    </location>
</feature>
<dbReference type="Proteomes" id="UP001151532">
    <property type="component" value="Chromosome 14"/>
</dbReference>
<evidence type="ECO:0000259" key="2">
    <source>
        <dbReference type="Pfam" id="PF22600"/>
    </source>
</evidence>
<dbReference type="SUPFAM" id="SSF81301">
    <property type="entry name" value="Nucleotidyltransferase"/>
    <property type="match status" value="1"/>
</dbReference>
<feature type="region of interest" description="Disordered" evidence="1">
    <location>
        <begin position="1025"/>
        <end position="1046"/>
    </location>
</feature>
<evidence type="ECO:0000313" key="4">
    <source>
        <dbReference type="EMBL" id="KAJ6679813.1"/>
    </source>
</evidence>
<feature type="compositionally biased region" description="Polar residues" evidence="1">
    <location>
        <begin position="822"/>
        <end position="842"/>
    </location>
</feature>
<reference evidence="4" key="1">
    <citation type="submission" date="2022-11" db="EMBL/GenBank/DDBJ databases">
        <authorList>
            <person name="Hyden B.L."/>
            <person name="Feng K."/>
            <person name="Yates T."/>
            <person name="Jawdy S."/>
            <person name="Smart L.B."/>
            <person name="Muchero W."/>
        </authorList>
    </citation>
    <scope>NUCLEOTIDE SEQUENCE</scope>
    <source>
        <tissue evidence="4">Shoot tip</tissue>
    </source>
</reference>
<keyword evidence="5" id="KW-1185">Reference proteome</keyword>
<evidence type="ECO:0008006" key="6">
    <source>
        <dbReference type="Google" id="ProtNLM"/>
    </source>
</evidence>
<dbReference type="Gene3D" id="1.10.1410.10">
    <property type="match status" value="1"/>
</dbReference>
<organism evidence="4 5">
    <name type="scientific">Salix purpurea</name>
    <name type="common">Purple osier willow</name>
    <dbReference type="NCBI Taxonomy" id="77065"/>
    <lineage>
        <taxon>Eukaryota</taxon>
        <taxon>Viridiplantae</taxon>
        <taxon>Streptophyta</taxon>
        <taxon>Embryophyta</taxon>
        <taxon>Tracheophyta</taxon>
        <taxon>Spermatophyta</taxon>
        <taxon>Magnoliopsida</taxon>
        <taxon>eudicotyledons</taxon>
        <taxon>Gunneridae</taxon>
        <taxon>Pentapetalae</taxon>
        <taxon>rosids</taxon>
        <taxon>fabids</taxon>
        <taxon>Malpighiales</taxon>
        <taxon>Salicaceae</taxon>
        <taxon>Saliceae</taxon>
        <taxon>Salix</taxon>
    </lineage>
</organism>
<dbReference type="SUPFAM" id="SSF81631">
    <property type="entry name" value="PAP/OAS1 substrate-binding domain"/>
    <property type="match status" value="1"/>
</dbReference>